<dbReference type="OrthoDB" id="756301at2759"/>
<dbReference type="InterPro" id="IPR050391">
    <property type="entry name" value="Mito_Metabolite_Transporter"/>
</dbReference>
<keyword evidence="4 8" id="KW-0812">Transmembrane</keyword>
<dbReference type="PRINTS" id="PR00926">
    <property type="entry name" value="MITOCARRIER"/>
</dbReference>
<dbReference type="eggNOG" id="KOG0759">
    <property type="taxonomic scope" value="Eukaryota"/>
</dbReference>
<keyword evidence="7 8" id="KW-0472">Membrane</keyword>
<evidence type="ECO:0000256" key="1">
    <source>
        <dbReference type="ARBA" id="ARBA00004141"/>
    </source>
</evidence>
<feature type="repeat" description="Solcar" evidence="8">
    <location>
        <begin position="2"/>
        <end position="162"/>
    </location>
</feature>
<evidence type="ECO:0000313" key="12">
    <source>
        <dbReference type="Proteomes" id="UP000008983"/>
    </source>
</evidence>
<evidence type="ECO:0000256" key="6">
    <source>
        <dbReference type="ARBA" id="ARBA00022989"/>
    </source>
</evidence>
<dbReference type="PANTHER" id="PTHR45618">
    <property type="entry name" value="MITOCHONDRIAL DICARBOXYLATE CARRIER-RELATED"/>
    <property type="match status" value="1"/>
</dbReference>
<feature type="repeat" description="Solcar" evidence="8">
    <location>
        <begin position="173"/>
        <end position="263"/>
    </location>
</feature>
<feature type="chain" id="PRO_5003408038" evidence="10">
    <location>
        <begin position="19"/>
        <end position="271"/>
    </location>
</feature>
<dbReference type="RefSeq" id="XP_004034610.1">
    <property type="nucleotide sequence ID" value="XM_004034562.1"/>
</dbReference>
<evidence type="ECO:0000256" key="2">
    <source>
        <dbReference type="ARBA" id="ARBA00006375"/>
    </source>
</evidence>
<evidence type="ECO:0000256" key="5">
    <source>
        <dbReference type="ARBA" id="ARBA00022737"/>
    </source>
</evidence>
<dbReference type="Gene3D" id="1.50.40.10">
    <property type="entry name" value="Mitochondrial carrier domain"/>
    <property type="match status" value="1"/>
</dbReference>
<dbReference type="SUPFAM" id="SSF103506">
    <property type="entry name" value="Mitochondrial carrier"/>
    <property type="match status" value="1"/>
</dbReference>
<accession>G0QUH3</accession>
<evidence type="ECO:0000313" key="11">
    <source>
        <dbReference type="EMBL" id="EGR31124.1"/>
    </source>
</evidence>
<feature type="signal peptide" evidence="10">
    <location>
        <begin position="1"/>
        <end position="18"/>
    </location>
</feature>
<dbReference type="PROSITE" id="PS50920">
    <property type="entry name" value="SOLCAR"/>
    <property type="match status" value="2"/>
</dbReference>
<dbReference type="InterPro" id="IPR002067">
    <property type="entry name" value="MCP"/>
</dbReference>
<proteinExistence type="inferred from homology"/>
<name>G0QUH3_ICHMU</name>
<keyword evidence="6" id="KW-1133">Transmembrane helix</keyword>
<dbReference type="GO" id="GO:0016020">
    <property type="term" value="C:membrane"/>
    <property type="evidence" value="ECO:0007669"/>
    <property type="project" value="UniProtKB-SubCell"/>
</dbReference>
<keyword evidence="5" id="KW-0677">Repeat</keyword>
<dbReference type="AlphaFoldDB" id="G0QUH3"/>
<evidence type="ECO:0000256" key="7">
    <source>
        <dbReference type="ARBA" id="ARBA00023136"/>
    </source>
</evidence>
<keyword evidence="12" id="KW-1185">Reference proteome</keyword>
<comment type="similarity">
    <text evidence="2 9">Belongs to the mitochondrial carrier (TC 2.A.29) family.</text>
</comment>
<dbReference type="Proteomes" id="UP000008983">
    <property type="component" value="Unassembled WGS sequence"/>
</dbReference>
<evidence type="ECO:0000256" key="8">
    <source>
        <dbReference type="PROSITE-ProRule" id="PRU00282"/>
    </source>
</evidence>
<dbReference type="OMA" id="DEIKEWC"/>
<protein>
    <submittedName>
        <fullName evidence="11">Mitochondrial carrier protein, putative</fullName>
    </submittedName>
</protein>
<dbReference type="GO" id="GO:0055085">
    <property type="term" value="P:transmembrane transport"/>
    <property type="evidence" value="ECO:0007669"/>
    <property type="project" value="InterPro"/>
</dbReference>
<keyword evidence="3 9" id="KW-0813">Transport</keyword>
<evidence type="ECO:0000256" key="10">
    <source>
        <dbReference type="SAM" id="SignalP"/>
    </source>
</evidence>
<sequence>MLSFSMPFIIGGLSGCIATTILQPIDTVKVRIQIISEEISAGLSKDSLKAKDIALNIIKKKEYMVFTKENLRYIEKFIVHQLQDFQVLQLVILQIQHQYAFKEIRCYLFNKGEIYKNVFDALKRIVKDEGLLGLWKGCTPTVIRSVVLNLGMLSTFDEVKERLNQYNQVHDTIQIKIMFFSSTIAGIIASIMSLPFDNIKTKLQRQQVDAQGNYQYKGFTDCFSITARREGIRNLWIGFPMFASRTAPHIIISLLIQDYLNNSYKNLQNKQ</sequence>
<dbReference type="GeneID" id="14907258"/>
<dbReference type="STRING" id="857967.G0QUH3"/>
<evidence type="ECO:0000256" key="3">
    <source>
        <dbReference type="ARBA" id="ARBA00022448"/>
    </source>
</evidence>
<evidence type="ECO:0000256" key="4">
    <source>
        <dbReference type="ARBA" id="ARBA00022692"/>
    </source>
</evidence>
<comment type="subcellular location">
    <subcellularLocation>
        <location evidence="1">Membrane</location>
        <topology evidence="1">Multi-pass membrane protein</topology>
    </subcellularLocation>
</comment>
<dbReference type="InterPro" id="IPR023395">
    <property type="entry name" value="MCP_dom_sf"/>
</dbReference>
<organism evidence="11 12">
    <name type="scientific">Ichthyophthirius multifiliis</name>
    <name type="common">White spot disease agent</name>
    <name type="synonym">Ich</name>
    <dbReference type="NCBI Taxonomy" id="5932"/>
    <lineage>
        <taxon>Eukaryota</taxon>
        <taxon>Sar</taxon>
        <taxon>Alveolata</taxon>
        <taxon>Ciliophora</taxon>
        <taxon>Intramacronucleata</taxon>
        <taxon>Oligohymenophorea</taxon>
        <taxon>Hymenostomatida</taxon>
        <taxon>Ophryoglenina</taxon>
        <taxon>Ichthyophthirius</taxon>
    </lineage>
</organism>
<keyword evidence="10" id="KW-0732">Signal</keyword>
<gene>
    <name evidence="11" type="ORF">IMG5_117170</name>
</gene>
<evidence type="ECO:0000256" key="9">
    <source>
        <dbReference type="RuleBase" id="RU000488"/>
    </source>
</evidence>
<dbReference type="InParanoid" id="G0QUH3"/>
<dbReference type="EMBL" id="GL983913">
    <property type="protein sequence ID" value="EGR31124.1"/>
    <property type="molecule type" value="Genomic_DNA"/>
</dbReference>
<reference evidence="11 12" key="1">
    <citation type="submission" date="2011-07" db="EMBL/GenBank/DDBJ databases">
        <authorList>
            <person name="Coyne R."/>
            <person name="Brami D."/>
            <person name="Johnson J."/>
            <person name="Hostetler J."/>
            <person name="Hannick L."/>
            <person name="Clark T."/>
            <person name="Cassidy-Hanley D."/>
            <person name="Inman J."/>
        </authorList>
    </citation>
    <scope>NUCLEOTIDE SEQUENCE [LARGE SCALE GENOMIC DNA]</scope>
    <source>
        <strain evidence="11 12">G5</strain>
    </source>
</reference>
<dbReference type="InterPro" id="IPR018108">
    <property type="entry name" value="MCP_transmembrane"/>
</dbReference>
<dbReference type="Pfam" id="PF00153">
    <property type="entry name" value="Mito_carr"/>
    <property type="match status" value="3"/>
</dbReference>